<feature type="signal peptide" evidence="1">
    <location>
        <begin position="1"/>
        <end position="19"/>
    </location>
</feature>
<evidence type="ECO:0000313" key="3">
    <source>
        <dbReference type="Proteomes" id="UP001196413"/>
    </source>
</evidence>
<evidence type="ECO:0000313" key="2">
    <source>
        <dbReference type="EMBL" id="KAJ1371941.1"/>
    </source>
</evidence>
<sequence length="160" mass="18086">MYSSIPWLLLTFLSTSVEAKSRRAPTDYATSYVFMTVKNIETNEEIRLCANYLQYKIKRIATDAESAQPVGLSFWRNRFNETRVCPLPSGPEKELRYNGTAVPLLYRIDDDGTSCTRNFTDGASGFRNASQFQVDQLKIYGAEKCDLIIGKGSNVRKTMA</sequence>
<dbReference type="AlphaFoldDB" id="A0AAD5R9H5"/>
<accession>A0AAD5R9H5</accession>
<dbReference type="EMBL" id="JAHQIW010007067">
    <property type="protein sequence ID" value="KAJ1371941.1"/>
    <property type="molecule type" value="Genomic_DNA"/>
</dbReference>
<comment type="caution">
    <text evidence="2">The sequence shown here is derived from an EMBL/GenBank/DDBJ whole genome shotgun (WGS) entry which is preliminary data.</text>
</comment>
<name>A0AAD5R9H5_PARTN</name>
<feature type="chain" id="PRO_5042198596" evidence="1">
    <location>
        <begin position="20"/>
        <end position="160"/>
    </location>
</feature>
<dbReference type="Proteomes" id="UP001196413">
    <property type="component" value="Unassembled WGS sequence"/>
</dbReference>
<protein>
    <submittedName>
        <fullName evidence="2">Uncharacterized protein</fullName>
    </submittedName>
</protein>
<keyword evidence="3" id="KW-1185">Reference proteome</keyword>
<organism evidence="2 3">
    <name type="scientific">Parelaphostrongylus tenuis</name>
    <name type="common">Meningeal worm</name>
    <dbReference type="NCBI Taxonomy" id="148309"/>
    <lineage>
        <taxon>Eukaryota</taxon>
        <taxon>Metazoa</taxon>
        <taxon>Ecdysozoa</taxon>
        <taxon>Nematoda</taxon>
        <taxon>Chromadorea</taxon>
        <taxon>Rhabditida</taxon>
        <taxon>Rhabditina</taxon>
        <taxon>Rhabditomorpha</taxon>
        <taxon>Strongyloidea</taxon>
        <taxon>Metastrongylidae</taxon>
        <taxon>Parelaphostrongylus</taxon>
    </lineage>
</organism>
<gene>
    <name evidence="2" type="ORF">KIN20_033987</name>
</gene>
<evidence type="ECO:0000256" key="1">
    <source>
        <dbReference type="SAM" id="SignalP"/>
    </source>
</evidence>
<keyword evidence="1" id="KW-0732">Signal</keyword>
<reference evidence="2" key="1">
    <citation type="submission" date="2021-06" db="EMBL/GenBank/DDBJ databases">
        <title>Parelaphostrongylus tenuis whole genome reference sequence.</title>
        <authorList>
            <person name="Garwood T.J."/>
            <person name="Larsen P.A."/>
            <person name="Fountain-Jones N.M."/>
            <person name="Garbe J.R."/>
            <person name="Macchietto M.G."/>
            <person name="Kania S.A."/>
            <person name="Gerhold R.W."/>
            <person name="Richards J.E."/>
            <person name="Wolf T.M."/>
        </authorList>
    </citation>
    <scope>NUCLEOTIDE SEQUENCE</scope>
    <source>
        <strain evidence="2">MNPRO001-30</strain>
        <tissue evidence="2">Meninges</tissue>
    </source>
</reference>
<proteinExistence type="predicted"/>